<feature type="compositionally biased region" description="Polar residues" evidence="2">
    <location>
        <begin position="134"/>
        <end position="144"/>
    </location>
</feature>
<dbReference type="AlphaFoldDB" id="A0A5J4Z0K0"/>
<sequence length="507" mass="54566">MASVEMIRIRQMMLRAPVLRARSVHGLQLASSKGSGVPHRWFGPGWRLSSGQQRHERHLRCGTKFVGDDDEGFGLQQRCQQARFFVSKLSRRTSGMGQRPPARIQEADFAPQLESAAQQKAESIAQPTAEPTAEQGTSGHAEATASSALGPNTAVSKAEAHQMVLQQDALVVTREYEWGNILLGFEQANRYTLRAPPDGQVVGYIAEETSLGKSLVRNMLRTHRAFKATVLDVHAEPVLVIRRPFFWISTSLFVETPTGELIGEVHMKWHLYRRRYELFVDKKQFASIDEGFLAWDFNMLDETGGRIASINKDFTGFARELFTDARQYVIRLEPKFGDTNLAPGAFRSEMQSDSAGSNLALTSAQRAVALGCAISIDFDYFSLHSSGGGSGFGIPFFMPFPGGSGGDASPEQHPEPSAAEAPPVGGVGPVPTGGESNSPPVFGSAGNEQGSDGGSQWSTFEAAEPPKEESWDSWGGGDDDDGGGDDDDGGGGGFGSLLGGLFGDGSE</sequence>
<dbReference type="GO" id="GO:0005886">
    <property type="term" value="C:plasma membrane"/>
    <property type="evidence" value="ECO:0007669"/>
    <property type="project" value="TreeGrafter"/>
</dbReference>
<evidence type="ECO:0000313" key="4">
    <source>
        <dbReference type="Proteomes" id="UP000324585"/>
    </source>
</evidence>
<evidence type="ECO:0000256" key="1">
    <source>
        <dbReference type="ARBA" id="ARBA00005350"/>
    </source>
</evidence>
<dbReference type="Pfam" id="PF03803">
    <property type="entry name" value="Scramblase"/>
    <property type="match status" value="1"/>
</dbReference>
<reference evidence="4" key="1">
    <citation type="journal article" date="2019" name="Nat. Commun.">
        <title>Expansion of phycobilisome linker gene families in mesophilic red algae.</title>
        <authorList>
            <person name="Lee J."/>
            <person name="Kim D."/>
            <person name="Bhattacharya D."/>
            <person name="Yoon H.S."/>
        </authorList>
    </citation>
    <scope>NUCLEOTIDE SEQUENCE [LARGE SCALE GENOMIC DNA]</scope>
    <source>
        <strain evidence="4">CCMP 1328</strain>
    </source>
</reference>
<feature type="region of interest" description="Disordered" evidence="2">
    <location>
        <begin position="403"/>
        <end position="507"/>
    </location>
</feature>
<feature type="compositionally biased region" description="Low complexity" evidence="2">
    <location>
        <begin position="408"/>
        <end position="436"/>
    </location>
</feature>
<gene>
    <name evidence="3" type="ORF">FVE85_0617</name>
</gene>
<evidence type="ECO:0000313" key="3">
    <source>
        <dbReference type="EMBL" id="KAA8496888.1"/>
    </source>
</evidence>
<feature type="compositionally biased region" description="Acidic residues" evidence="2">
    <location>
        <begin position="477"/>
        <end position="489"/>
    </location>
</feature>
<feature type="compositionally biased region" description="Polar residues" evidence="2">
    <location>
        <begin position="446"/>
        <end position="459"/>
    </location>
</feature>
<protein>
    <submittedName>
        <fullName evidence="3">Phospholipid scramblase family protein</fullName>
    </submittedName>
</protein>
<dbReference type="PANTHER" id="PTHR23248:SF9">
    <property type="entry name" value="PHOSPHOLIPID SCRAMBLASE"/>
    <property type="match status" value="1"/>
</dbReference>
<feature type="region of interest" description="Disordered" evidence="2">
    <location>
        <begin position="113"/>
        <end position="144"/>
    </location>
</feature>
<dbReference type="InterPro" id="IPR005552">
    <property type="entry name" value="Scramblase"/>
</dbReference>
<organism evidence="3 4">
    <name type="scientific">Porphyridium purpureum</name>
    <name type="common">Red alga</name>
    <name type="synonym">Porphyridium cruentum</name>
    <dbReference type="NCBI Taxonomy" id="35688"/>
    <lineage>
        <taxon>Eukaryota</taxon>
        <taxon>Rhodophyta</taxon>
        <taxon>Bangiophyceae</taxon>
        <taxon>Porphyridiales</taxon>
        <taxon>Porphyridiaceae</taxon>
        <taxon>Porphyridium</taxon>
    </lineage>
</organism>
<evidence type="ECO:0000256" key="2">
    <source>
        <dbReference type="SAM" id="MobiDB-lite"/>
    </source>
</evidence>
<comment type="caution">
    <text evidence="3">The sequence shown here is derived from an EMBL/GenBank/DDBJ whole genome shotgun (WGS) entry which is preliminary data.</text>
</comment>
<comment type="similarity">
    <text evidence="1">Belongs to the phospholipid scramblase family.</text>
</comment>
<name>A0A5J4Z0K0_PORPP</name>
<accession>A0A5J4Z0K0</accession>
<keyword evidence="4" id="KW-1185">Reference proteome</keyword>
<feature type="compositionally biased region" description="Gly residues" evidence="2">
    <location>
        <begin position="490"/>
        <end position="507"/>
    </location>
</feature>
<dbReference type="Proteomes" id="UP000324585">
    <property type="component" value="Unassembled WGS sequence"/>
</dbReference>
<proteinExistence type="inferred from homology"/>
<dbReference type="GO" id="GO:0017128">
    <property type="term" value="F:phospholipid scramblase activity"/>
    <property type="evidence" value="ECO:0007669"/>
    <property type="project" value="InterPro"/>
</dbReference>
<dbReference type="EMBL" id="VRMN01000002">
    <property type="protein sequence ID" value="KAA8496888.1"/>
    <property type="molecule type" value="Genomic_DNA"/>
</dbReference>
<dbReference type="OrthoDB" id="191150at2759"/>
<dbReference type="OMA" id="WDFWLKD"/>
<dbReference type="PANTHER" id="PTHR23248">
    <property type="entry name" value="PHOSPHOLIPID SCRAMBLASE-RELATED"/>
    <property type="match status" value="1"/>
</dbReference>